<dbReference type="AlphaFoldDB" id="A0A7D9LZ49"/>
<accession>A0A7D9LZ49</accession>
<proteinExistence type="predicted"/>
<dbReference type="PANTHER" id="PTHR46704:SF9">
    <property type="entry name" value="BHLH DOMAIN-CONTAINING PROTEIN"/>
    <property type="match status" value="1"/>
</dbReference>
<comment type="caution">
    <text evidence="1">The sequence shown here is derived from an EMBL/GenBank/DDBJ whole genome shotgun (WGS) entry which is preliminary data.</text>
</comment>
<dbReference type="PANTHER" id="PTHR46704">
    <property type="entry name" value="CXC DOMAIN-CONTAINING PROTEIN-RELATED"/>
    <property type="match status" value="1"/>
</dbReference>
<feature type="non-terminal residue" evidence="1">
    <location>
        <position position="1"/>
    </location>
</feature>
<reference evidence="1" key="1">
    <citation type="submission" date="2020-04" db="EMBL/GenBank/DDBJ databases">
        <authorList>
            <person name="Alioto T."/>
            <person name="Alioto T."/>
            <person name="Gomez Garrido J."/>
        </authorList>
    </citation>
    <scope>NUCLEOTIDE SEQUENCE</scope>
    <source>
        <strain evidence="1">A484AB</strain>
    </source>
</reference>
<name>A0A7D9LZ49_PARCT</name>
<dbReference type="EMBL" id="CACRXK020024947">
    <property type="protein sequence ID" value="CAB4039097.1"/>
    <property type="molecule type" value="Genomic_DNA"/>
</dbReference>
<keyword evidence="2" id="KW-1185">Reference proteome</keyword>
<evidence type="ECO:0000313" key="2">
    <source>
        <dbReference type="Proteomes" id="UP001152795"/>
    </source>
</evidence>
<dbReference type="OrthoDB" id="8060926at2759"/>
<dbReference type="Proteomes" id="UP001152795">
    <property type="component" value="Unassembled WGS sequence"/>
</dbReference>
<organism evidence="1 2">
    <name type="scientific">Paramuricea clavata</name>
    <name type="common">Red gorgonian</name>
    <name type="synonym">Violescent sea-whip</name>
    <dbReference type="NCBI Taxonomy" id="317549"/>
    <lineage>
        <taxon>Eukaryota</taxon>
        <taxon>Metazoa</taxon>
        <taxon>Cnidaria</taxon>
        <taxon>Anthozoa</taxon>
        <taxon>Octocorallia</taxon>
        <taxon>Malacalcyonacea</taxon>
        <taxon>Plexauridae</taxon>
        <taxon>Paramuricea</taxon>
    </lineage>
</organism>
<evidence type="ECO:0000313" key="1">
    <source>
        <dbReference type="EMBL" id="CAB4039097.1"/>
    </source>
</evidence>
<protein>
    <submittedName>
        <fullName evidence="1">Uncharacterized protein</fullName>
    </submittedName>
</protein>
<sequence length="512" mass="58804">LLDFAEVNNASNAYKPLRPSQILQSEKFVSRIIEVLKEEYVNSFDVNIPKEKLVNLSSAVALPDQIASEILSKRIVGKEESQKFRLERIESSEVKFHDLIKRRKLQMFSNSSKKVTIEENKKVKSVEVNRNILGTLLSFSEKSGQAIDLKKALEYPLCPVPLSLANPDGSRRVTTKSKLTEIIIKNVKSPVLHPRESQPRKETVSAFIVDMMASVRSITQVPETYEDLTWKFLQQLPSGYSRIDIVAETYQEVSLKSAERNARGISSKVMIPSDKSKVPRNFSDVLRNDDNKRRLIYLMQETIIANKAKALDLLRCQEIYFSTYQDCRKITPVSCKIEAELISNQEEADTKVVLHCYHALTRHPLKKILVRSPSGDTDILVILLNKLLEHQDRYPRFVSIFTSLGLSWELEEQLADALEQYAFVYYTAAERRESTLLLHSKRANVIAKIWNSWHDPMLEEPDFTHNGWNSLFEICWMDEAFPRDMNSILLEPLFDADNDIDCGLDEESDDED</sequence>
<gene>
    <name evidence="1" type="ORF">PACLA_8A030220</name>
</gene>